<feature type="domain" description="GIY-YIG" evidence="2">
    <location>
        <begin position="11"/>
        <end position="87"/>
    </location>
</feature>
<dbReference type="PANTHER" id="PTHR34477:SF1">
    <property type="entry name" value="UPF0213 PROTEIN YHBQ"/>
    <property type="match status" value="1"/>
</dbReference>
<dbReference type="PROSITE" id="PS50164">
    <property type="entry name" value="GIY_YIG"/>
    <property type="match status" value="1"/>
</dbReference>
<reference evidence="3 4" key="1">
    <citation type="journal article" date="2022" name="ISME Commun">
        <title>Vulcanimicrobium alpinus gen. nov. sp. nov., the first cultivated representative of the candidate phylum 'Eremiobacterota', is a metabolically versatile aerobic anoxygenic phototroph.</title>
        <authorList>
            <person name="Yabe S."/>
            <person name="Muto K."/>
            <person name="Abe K."/>
            <person name="Yokota A."/>
            <person name="Staudigel H."/>
            <person name="Tebo B.M."/>
        </authorList>
    </citation>
    <scope>NUCLEOTIDE SEQUENCE [LARGE SCALE GENOMIC DNA]</scope>
    <source>
        <strain evidence="3 4">WC8-2</strain>
    </source>
</reference>
<comment type="similarity">
    <text evidence="1">Belongs to the UPF0213 family.</text>
</comment>
<dbReference type="InterPro" id="IPR000305">
    <property type="entry name" value="GIY-YIG_endonuc"/>
</dbReference>
<dbReference type="KEGG" id="vab:WPS_08800"/>
<dbReference type="AlphaFoldDB" id="A0AAN1XV90"/>
<evidence type="ECO:0000313" key="3">
    <source>
        <dbReference type="EMBL" id="BDE05604.1"/>
    </source>
</evidence>
<accession>A0AAN1XV90</accession>
<name>A0AAN1XV90_UNVUL</name>
<protein>
    <recommendedName>
        <fullName evidence="2">GIY-YIG domain-containing protein</fullName>
    </recommendedName>
</protein>
<evidence type="ECO:0000259" key="2">
    <source>
        <dbReference type="PROSITE" id="PS50164"/>
    </source>
</evidence>
<dbReference type="InterPro" id="IPR050190">
    <property type="entry name" value="UPF0213_domain"/>
</dbReference>
<dbReference type="PANTHER" id="PTHR34477">
    <property type="entry name" value="UPF0213 PROTEIN YHBQ"/>
    <property type="match status" value="1"/>
</dbReference>
<dbReference type="SUPFAM" id="SSF82771">
    <property type="entry name" value="GIY-YIG endonuclease"/>
    <property type="match status" value="1"/>
</dbReference>
<dbReference type="Gene3D" id="3.40.1440.10">
    <property type="entry name" value="GIY-YIG endonuclease"/>
    <property type="match status" value="1"/>
</dbReference>
<evidence type="ECO:0000313" key="4">
    <source>
        <dbReference type="Proteomes" id="UP001317532"/>
    </source>
</evidence>
<dbReference type="CDD" id="cd10456">
    <property type="entry name" value="GIY-YIG_UPF0213"/>
    <property type="match status" value="1"/>
</dbReference>
<sequence>MRRAAQMTHVKTFWVYMLCCADGSFYVGVTSNLEQRVVQRERGDFEYCYTSSRRPVRLVYSQEFSDATDAIAAEKQLKGWSWAKKRALVEGDWLGIARLARSGGGYR</sequence>
<dbReference type="Pfam" id="PF01541">
    <property type="entry name" value="GIY-YIG"/>
    <property type="match status" value="1"/>
</dbReference>
<organism evidence="3 4">
    <name type="scientific">Vulcanimicrobium alpinum</name>
    <dbReference type="NCBI Taxonomy" id="3016050"/>
    <lineage>
        <taxon>Bacteria</taxon>
        <taxon>Bacillati</taxon>
        <taxon>Vulcanimicrobiota</taxon>
        <taxon>Vulcanimicrobiia</taxon>
        <taxon>Vulcanimicrobiales</taxon>
        <taxon>Vulcanimicrobiaceae</taxon>
        <taxon>Vulcanimicrobium</taxon>
    </lineage>
</organism>
<dbReference type="InterPro" id="IPR035901">
    <property type="entry name" value="GIY-YIG_endonuc_sf"/>
</dbReference>
<gene>
    <name evidence="3" type="ORF">WPS_08800</name>
</gene>
<dbReference type="EMBL" id="AP025523">
    <property type="protein sequence ID" value="BDE05604.1"/>
    <property type="molecule type" value="Genomic_DNA"/>
</dbReference>
<evidence type="ECO:0000256" key="1">
    <source>
        <dbReference type="ARBA" id="ARBA00007435"/>
    </source>
</evidence>
<keyword evidence="4" id="KW-1185">Reference proteome</keyword>
<dbReference type="Proteomes" id="UP001317532">
    <property type="component" value="Chromosome"/>
</dbReference>
<proteinExistence type="inferred from homology"/>